<keyword evidence="2" id="KW-0210">Decarboxylase</keyword>
<keyword evidence="2" id="KW-0456">Lyase</keyword>
<accession>A0A4R1N6M4</accession>
<keyword evidence="7" id="KW-1185">Reference proteome</keyword>
<evidence type="ECO:0000313" key="7">
    <source>
        <dbReference type="Proteomes" id="UP000294555"/>
    </source>
</evidence>
<dbReference type="SUPFAM" id="SSF143968">
    <property type="entry name" value="UbiD C-terminal domain-like"/>
    <property type="match status" value="1"/>
</dbReference>
<reference evidence="6 7" key="1">
    <citation type="submission" date="2019-02" db="EMBL/GenBank/DDBJ databases">
        <title>Investigation of anaerobic lignin degradation for improved lignocellulosic biofuels.</title>
        <authorList>
            <person name="Deangelis K."/>
        </authorList>
    </citation>
    <scope>NUCLEOTIDE SEQUENCE [LARGE SCALE GENOMIC DNA]</scope>
    <source>
        <strain evidence="6 7">159R</strain>
    </source>
</reference>
<dbReference type="GO" id="GO:0016831">
    <property type="term" value="F:carboxy-lyase activity"/>
    <property type="evidence" value="ECO:0007669"/>
    <property type="project" value="UniProtKB-KW"/>
</dbReference>
<dbReference type="PANTHER" id="PTHR30108">
    <property type="entry name" value="3-OCTAPRENYL-4-HYDROXYBENZOATE CARBOXY-LYASE-RELATED"/>
    <property type="match status" value="1"/>
</dbReference>
<dbReference type="OrthoDB" id="9809841at2"/>
<dbReference type="Proteomes" id="UP000294555">
    <property type="component" value="Unassembled WGS sequence"/>
</dbReference>
<evidence type="ECO:0000259" key="4">
    <source>
        <dbReference type="Pfam" id="PF20695"/>
    </source>
</evidence>
<proteinExistence type="inferred from homology"/>
<comment type="similarity">
    <text evidence="1">Belongs to the UbiD family.</text>
</comment>
<dbReference type="InterPro" id="IPR048304">
    <property type="entry name" value="UbiD_Rift_dom"/>
</dbReference>
<dbReference type="Pfam" id="PF01977">
    <property type="entry name" value="UbiD"/>
    <property type="match status" value="1"/>
</dbReference>
<name>A0A4R1N6M4_9GAMM</name>
<feature type="domain" description="3-octaprenyl-4-hydroxybenzoate carboxy-lyase-like N-terminal" evidence="4">
    <location>
        <begin position="9"/>
        <end position="78"/>
    </location>
</feature>
<evidence type="ECO:0000256" key="2">
    <source>
        <dbReference type="ARBA" id="ARBA00022793"/>
    </source>
</evidence>
<feature type="domain" description="3-octaprenyl-4-hydroxybenzoate carboxy-lyase-like C-terminal" evidence="5">
    <location>
        <begin position="294"/>
        <end position="419"/>
    </location>
</feature>
<dbReference type="InterPro" id="IPR002830">
    <property type="entry name" value="UbiD"/>
</dbReference>
<dbReference type="SUPFAM" id="SSF50475">
    <property type="entry name" value="FMN-binding split barrel"/>
    <property type="match status" value="1"/>
</dbReference>
<comment type="caution">
    <text evidence="6">The sequence shown here is derived from an EMBL/GenBank/DDBJ whole genome shotgun (WGS) entry which is preliminary data.</text>
</comment>
<dbReference type="Gene3D" id="3.40.1670.10">
    <property type="entry name" value="UbiD C-terminal domain-like"/>
    <property type="match status" value="1"/>
</dbReference>
<dbReference type="Pfam" id="PF20696">
    <property type="entry name" value="UbiD_C"/>
    <property type="match status" value="1"/>
</dbReference>
<dbReference type="PANTHER" id="PTHR30108:SF21">
    <property type="entry name" value="4-HYDROXYBENZOATE DECARBOXYLASE"/>
    <property type="match status" value="1"/>
</dbReference>
<dbReference type="NCBIfam" id="TIGR00148">
    <property type="entry name" value="UbiD family decarboxylase"/>
    <property type="match status" value="1"/>
</dbReference>
<organism evidence="6 7">
    <name type="scientific">Sodalis ligni</name>
    <dbReference type="NCBI Taxonomy" id="2697027"/>
    <lineage>
        <taxon>Bacteria</taxon>
        <taxon>Pseudomonadati</taxon>
        <taxon>Pseudomonadota</taxon>
        <taxon>Gammaproteobacteria</taxon>
        <taxon>Enterobacterales</taxon>
        <taxon>Bruguierivoracaceae</taxon>
        <taxon>Sodalis</taxon>
    </lineage>
</organism>
<protein>
    <submittedName>
        <fullName evidence="6">2,5-furandicarboxylate decarboxylase 1</fullName>
    </submittedName>
</protein>
<dbReference type="RefSeq" id="WP_132921804.1">
    <property type="nucleotide sequence ID" value="NZ_CP075169.1"/>
</dbReference>
<evidence type="ECO:0000313" key="6">
    <source>
        <dbReference type="EMBL" id="TCL02894.1"/>
    </source>
</evidence>
<sequence>MSELFRNFLDELRAADELVDIRQPVDIRHISTLVDQSDKALLFHDVIGYDMPLLSGIIRTRQRTIMGMGCTEYSQIEKKLQRGIDNPIPPKYVETSPTKEVILTGEDIDLFRIPIPLSSIYDGGPMITAGIVMAKDPEYGINSGIYRFMVKEKGLTGIDLVTPNNMRLFAQRALERGEPLPISISIGNHPIEIMGAGYRAPIGVDEMAIAGGILGAPVELAMCETVDLPYLADSELVIEAEILPVGWTEPEGRFGEFTALMGGLHWNPNVRIKAIMHRRDAMYYALHMPWENTWLAAPTRYQAIRRALLTAGVQVKDINMTLGGRAFWHAVVSIKKQAGEGKNALLAALSVMDIKHVVVVDDDIDVFNGEEVEWAIATRVQGDRDVMIIPGARAKPLDPSLQITAPGQVPTGAKVGIDATIPEGIPHERYQRISYAYADTAKIDDYLAGKQDPAVATDPAKVKEAAAAIHALIEKTPLYYQEVAGRFSQYSFVTIARALGVMHESKQLWKTGEGKLCIRGSKFDAVQRTR</sequence>
<dbReference type="AlphaFoldDB" id="A0A4R1N6M4"/>
<feature type="domain" description="3-octaprenyl-4-hydroxybenzoate carboxy-lyase-like Rift-related" evidence="3">
    <location>
        <begin position="93"/>
        <end position="286"/>
    </location>
</feature>
<gene>
    <name evidence="6" type="ORF">EZJ58_0933</name>
</gene>
<dbReference type="InterPro" id="IPR049381">
    <property type="entry name" value="UbiD-like_C"/>
</dbReference>
<evidence type="ECO:0000259" key="5">
    <source>
        <dbReference type="Pfam" id="PF20696"/>
    </source>
</evidence>
<evidence type="ECO:0000256" key="1">
    <source>
        <dbReference type="ARBA" id="ARBA00010021"/>
    </source>
</evidence>
<dbReference type="EMBL" id="SJOI01000001">
    <property type="protein sequence ID" value="TCL02894.1"/>
    <property type="molecule type" value="Genomic_DNA"/>
</dbReference>
<dbReference type="InterPro" id="IPR049383">
    <property type="entry name" value="UbiD-like_N"/>
</dbReference>
<evidence type="ECO:0000259" key="3">
    <source>
        <dbReference type="Pfam" id="PF01977"/>
    </source>
</evidence>
<dbReference type="Pfam" id="PF20695">
    <property type="entry name" value="UbiD_N"/>
    <property type="match status" value="1"/>
</dbReference>
<dbReference type="GO" id="GO:0005737">
    <property type="term" value="C:cytoplasm"/>
    <property type="evidence" value="ECO:0007669"/>
    <property type="project" value="TreeGrafter"/>
</dbReference>